<dbReference type="Gene3D" id="1.20.1250.20">
    <property type="entry name" value="MFS general substrate transporter like domains"/>
    <property type="match status" value="2"/>
</dbReference>
<feature type="transmembrane region" description="Helical" evidence="4">
    <location>
        <begin position="211"/>
        <end position="230"/>
    </location>
</feature>
<keyword evidence="3 4" id="KW-0472">Membrane</keyword>
<organism evidence="6 7">
    <name type="scientific">Ahniella affigens</name>
    <dbReference type="NCBI Taxonomy" id="2021234"/>
    <lineage>
        <taxon>Bacteria</taxon>
        <taxon>Pseudomonadati</taxon>
        <taxon>Pseudomonadota</taxon>
        <taxon>Gammaproteobacteria</taxon>
        <taxon>Lysobacterales</taxon>
        <taxon>Rhodanobacteraceae</taxon>
        <taxon>Ahniella</taxon>
    </lineage>
</organism>
<feature type="transmembrane region" description="Helical" evidence="4">
    <location>
        <begin position="63"/>
        <end position="83"/>
    </location>
</feature>
<dbReference type="OrthoDB" id="199378at2"/>
<gene>
    <name evidence="6" type="ORF">C7S18_17475</name>
</gene>
<dbReference type="GO" id="GO:0022857">
    <property type="term" value="F:transmembrane transporter activity"/>
    <property type="evidence" value="ECO:0007669"/>
    <property type="project" value="InterPro"/>
</dbReference>
<feature type="transmembrane region" description="Helical" evidence="4">
    <location>
        <begin position="371"/>
        <end position="392"/>
    </location>
</feature>
<evidence type="ECO:0000259" key="5">
    <source>
        <dbReference type="PROSITE" id="PS50850"/>
    </source>
</evidence>
<reference evidence="6 7" key="1">
    <citation type="submission" date="2018-03" db="EMBL/GenBank/DDBJ databases">
        <title>Ahniella affigens gen. nov., sp. nov., a gammaproteobacterium isolated from sandy soil near a stream.</title>
        <authorList>
            <person name="Ko Y."/>
            <person name="Kim J.-H."/>
        </authorList>
    </citation>
    <scope>NUCLEOTIDE SEQUENCE [LARGE SCALE GENOMIC DNA]</scope>
    <source>
        <strain evidence="6 7">D13</strain>
    </source>
</reference>
<protein>
    <submittedName>
        <fullName evidence="6">MFS transporter</fullName>
    </submittedName>
</protein>
<feature type="transmembrane region" description="Helical" evidence="4">
    <location>
        <begin position="35"/>
        <end position="56"/>
    </location>
</feature>
<evidence type="ECO:0000256" key="1">
    <source>
        <dbReference type="ARBA" id="ARBA00022692"/>
    </source>
</evidence>
<feature type="transmembrane region" description="Helical" evidence="4">
    <location>
        <begin position="277"/>
        <end position="300"/>
    </location>
</feature>
<evidence type="ECO:0000313" key="7">
    <source>
        <dbReference type="Proteomes" id="UP000241074"/>
    </source>
</evidence>
<feature type="transmembrane region" description="Helical" evidence="4">
    <location>
        <begin position="126"/>
        <end position="145"/>
    </location>
</feature>
<evidence type="ECO:0000313" key="6">
    <source>
        <dbReference type="EMBL" id="AVQ00166.1"/>
    </source>
</evidence>
<dbReference type="InterPro" id="IPR036259">
    <property type="entry name" value="MFS_trans_sf"/>
</dbReference>
<evidence type="ECO:0000256" key="2">
    <source>
        <dbReference type="ARBA" id="ARBA00022989"/>
    </source>
</evidence>
<dbReference type="InterPro" id="IPR020846">
    <property type="entry name" value="MFS_dom"/>
</dbReference>
<keyword evidence="1 4" id="KW-0812">Transmembrane</keyword>
<dbReference type="AlphaFoldDB" id="A0A2P1PZA5"/>
<evidence type="ECO:0000256" key="4">
    <source>
        <dbReference type="SAM" id="Phobius"/>
    </source>
</evidence>
<dbReference type="KEGG" id="xba:C7S18_17475"/>
<feature type="domain" description="Major facilitator superfamily (MFS) profile" evidence="5">
    <location>
        <begin position="1"/>
        <end position="178"/>
    </location>
</feature>
<evidence type="ECO:0000256" key="3">
    <source>
        <dbReference type="ARBA" id="ARBA00023136"/>
    </source>
</evidence>
<feature type="transmembrane region" description="Helical" evidence="4">
    <location>
        <begin position="151"/>
        <end position="175"/>
    </location>
</feature>
<dbReference type="PANTHER" id="PTHR43596">
    <property type="entry name" value="ADP,ATP CARRIER PROTEIN"/>
    <property type="match status" value="1"/>
</dbReference>
<feature type="transmembrane region" description="Helical" evidence="4">
    <location>
        <begin position="95"/>
        <end position="114"/>
    </location>
</feature>
<dbReference type="Proteomes" id="UP000241074">
    <property type="component" value="Chromosome"/>
</dbReference>
<keyword evidence="7" id="KW-1185">Reference proteome</keyword>
<dbReference type="InterPro" id="IPR011701">
    <property type="entry name" value="MFS"/>
</dbReference>
<name>A0A2P1PZA5_9GAMM</name>
<proteinExistence type="predicted"/>
<keyword evidence="2 4" id="KW-1133">Transmembrane helix</keyword>
<reference evidence="6 7" key="2">
    <citation type="submission" date="2018-03" db="EMBL/GenBank/DDBJ databases">
        <authorList>
            <person name="Keele B.F."/>
        </authorList>
    </citation>
    <scope>NUCLEOTIDE SEQUENCE [LARGE SCALE GENOMIC DNA]</scope>
    <source>
        <strain evidence="6 7">D13</strain>
    </source>
</reference>
<dbReference type="EMBL" id="CP027860">
    <property type="protein sequence ID" value="AVQ00166.1"/>
    <property type="molecule type" value="Genomic_DNA"/>
</dbReference>
<dbReference type="SUPFAM" id="SSF103473">
    <property type="entry name" value="MFS general substrate transporter"/>
    <property type="match status" value="1"/>
</dbReference>
<accession>A0A2P1PZA5</accession>
<feature type="transmembrane region" description="Helical" evidence="4">
    <location>
        <begin position="250"/>
        <end position="270"/>
    </location>
</feature>
<dbReference type="Pfam" id="PF07690">
    <property type="entry name" value="MFS_1"/>
    <property type="match status" value="1"/>
</dbReference>
<sequence>MLGMLMFLCLFTAIMSMRPVRETMGVAGGVRNLPWLFTGTFVATLLAMPVFGYLARRMSRHRLLAGLFSLFALNLLVFAVLIARDPHQVWVARSFYVWLSVFNLMAASLIWSVLADVLVLDQAKRLFGLIAAGASAGGIVGPIVALQVAHLGLAGILVCAACCLFGSIAAAFALFRWRQRQPATSVAADSPDRALGGSPLDGAAQVLRSRYLLGIAVFVLLLASVSTFLYVDQARWVERHFSDPNDRTEFFAHIDLVVQVLSILVQMFLAGRIAQSLGVVALLTALPVLMALGFLSLAIVPGFGLFVGVMVLRRAGEYALIRPGREMLFTTVPTAEKYKAKNFIDTVVYRAADALSSWLESALRAVESVPWLAPLMGAAIAVIWAGTGRHLARTQAQQSIRLPGAVQ</sequence>
<dbReference type="PROSITE" id="PS50850">
    <property type="entry name" value="MFS"/>
    <property type="match status" value="1"/>
</dbReference>
<dbReference type="PANTHER" id="PTHR43596:SF1">
    <property type="entry name" value="ADP,ATP CARRIER PROTEIN"/>
    <property type="match status" value="1"/>
</dbReference>